<proteinExistence type="predicted"/>
<feature type="transmembrane region" description="Helical" evidence="1">
    <location>
        <begin position="128"/>
        <end position="155"/>
    </location>
</feature>
<accession>A0ABS8IT17</accession>
<keyword evidence="1" id="KW-1133">Transmembrane helix</keyword>
<protein>
    <submittedName>
        <fullName evidence="2">Uncharacterized protein</fullName>
    </submittedName>
</protein>
<dbReference type="Proteomes" id="UP001198701">
    <property type="component" value="Unassembled WGS sequence"/>
</dbReference>
<organism evidence="2 3">
    <name type="scientific">Massilia agrisoli</name>
    <dbReference type="NCBI Taxonomy" id="2892444"/>
    <lineage>
        <taxon>Bacteria</taxon>
        <taxon>Pseudomonadati</taxon>
        <taxon>Pseudomonadota</taxon>
        <taxon>Betaproteobacteria</taxon>
        <taxon>Burkholderiales</taxon>
        <taxon>Oxalobacteraceae</taxon>
        <taxon>Telluria group</taxon>
        <taxon>Massilia</taxon>
    </lineage>
</organism>
<evidence type="ECO:0000313" key="3">
    <source>
        <dbReference type="Proteomes" id="UP001198701"/>
    </source>
</evidence>
<comment type="caution">
    <text evidence="2">The sequence shown here is derived from an EMBL/GenBank/DDBJ whole genome shotgun (WGS) entry which is preliminary data.</text>
</comment>
<dbReference type="EMBL" id="JAJHPV010000012">
    <property type="protein sequence ID" value="MCC6070968.1"/>
    <property type="molecule type" value="Genomic_DNA"/>
</dbReference>
<name>A0ABS8IT17_9BURK</name>
<keyword evidence="1" id="KW-0472">Membrane</keyword>
<keyword evidence="1" id="KW-0812">Transmembrane</keyword>
<dbReference type="RefSeq" id="WP_229431887.1">
    <property type="nucleotide sequence ID" value="NZ_JAJHPV010000012.1"/>
</dbReference>
<reference evidence="2 3" key="1">
    <citation type="submission" date="2021-11" db="EMBL/GenBank/DDBJ databases">
        <authorList>
            <person name="Huq M.A."/>
        </authorList>
    </citation>
    <scope>NUCLEOTIDE SEQUENCE [LARGE SCALE GENOMIC DNA]</scope>
    <source>
        <strain evidence="2 3">MAHUQ-52</strain>
    </source>
</reference>
<evidence type="ECO:0000313" key="2">
    <source>
        <dbReference type="EMBL" id="MCC6070968.1"/>
    </source>
</evidence>
<keyword evidence="3" id="KW-1185">Reference proteome</keyword>
<gene>
    <name evidence="2" type="ORF">LMJ30_08365</name>
</gene>
<evidence type="ECO:0000256" key="1">
    <source>
        <dbReference type="SAM" id="Phobius"/>
    </source>
</evidence>
<sequence length="157" mass="18011">MSTYVYIALEGLRTSPISEEAWVWAAQQCDELVVEPARAGVRSPQIVRLKSDRRATVRLDRFGIAAAKDPSRELISAMFKLASALNADVYSERFHRYASTDDWMRRRQAHRRTFDKQRAYKERQRERLFQFALGCALCAASTLAGFLLGSLYLFLRG</sequence>